<evidence type="ECO:0000313" key="4">
    <source>
        <dbReference type="Proteomes" id="UP000518288"/>
    </source>
</evidence>
<dbReference type="RefSeq" id="WP_179634298.1">
    <property type="nucleotide sequence ID" value="NZ_JACCFH010000001.1"/>
</dbReference>
<evidence type="ECO:0000259" key="2">
    <source>
        <dbReference type="SMART" id="SM01204"/>
    </source>
</evidence>
<sequence>MELATLVYLPGSGWATPPDTQLDSPNTLVLVFGAADSLATLAEGSPLSTLARALPRSVFASAATHTIAHARQTADEALVVCIVRFDHTALRRFHVELGPVMTAESAGRQLAQALLDTPGLSGVLVLADGIEVNGPDLVRGLNALLPDSLPIAGGMGAAGTRQARTWSMRHDGPPQGSACVIGLYGAQLRMARSCHGGSIGFGQRRLVTRAQGNTVEEIDGYPALQLYRQYLGRYASGLPEAASHFPLTVFRQATDLQGVIRYVLGIDTDRQTIDVAGDIPAGSLVQLSRAGRSELLEGAFHAARDLADALPVDGPVLALVVSCVGRRHVLGEQTEDELEPVATLLRPGSALAGFYSFGEISAGAGQRCDMHNMTLTLAALWEEPQEP</sequence>
<feature type="domain" description="FIST C-domain" evidence="2">
    <location>
        <begin position="223"/>
        <end position="363"/>
    </location>
</feature>
<gene>
    <name evidence="3" type="ORF">BDD16_002529</name>
</gene>
<evidence type="ECO:0008006" key="5">
    <source>
        <dbReference type="Google" id="ProtNLM"/>
    </source>
</evidence>
<dbReference type="Pfam" id="PF10442">
    <property type="entry name" value="FIST_C"/>
    <property type="match status" value="1"/>
</dbReference>
<accession>A0A7Y9QY44</accession>
<dbReference type="PANTHER" id="PTHR40252">
    <property type="entry name" value="BLR0328 PROTEIN"/>
    <property type="match status" value="1"/>
</dbReference>
<dbReference type="EMBL" id="JACCFH010000001">
    <property type="protein sequence ID" value="NYG33543.1"/>
    <property type="molecule type" value="Genomic_DNA"/>
</dbReference>
<dbReference type="AlphaFoldDB" id="A0A7Y9QY44"/>
<name>A0A7Y9QY44_9BURK</name>
<comment type="caution">
    <text evidence="3">The sequence shown here is derived from an EMBL/GenBank/DDBJ whole genome shotgun (WGS) entry which is preliminary data.</text>
</comment>
<organism evidence="3 4">
    <name type="scientific">Sphaerotilus montanus</name>
    <dbReference type="NCBI Taxonomy" id="522889"/>
    <lineage>
        <taxon>Bacteria</taxon>
        <taxon>Pseudomonadati</taxon>
        <taxon>Pseudomonadota</taxon>
        <taxon>Betaproteobacteria</taxon>
        <taxon>Burkholderiales</taxon>
        <taxon>Sphaerotilaceae</taxon>
        <taxon>Sphaerotilus</taxon>
    </lineage>
</organism>
<reference evidence="3 4" key="1">
    <citation type="submission" date="2020-07" db="EMBL/GenBank/DDBJ databases">
        <title>Genomic Encyclopedia of Archaeal and Bacterial Type Strains, Phase II (KMG-II): from individual species to whole genera.</title>
        <authorList>
            <person name="Goeker M."/>
        </authorList>
    </citation>
    <scope>NUCLEOTIDE SEQUENCE [LARGE SCALE GENOMIC DNA]</scope>
    <source>
        <strain evidence="3 4">DSM 21226</strain>
    </source>
</reference>
<dbReference type="Proteomes" id="UP000518288">
    <property type="component" value="Unassembled WGS sequence"/>
</dbReference>
<dbReference type="SMART" id="SM00897">
    <property type="entry name" value="FIST"/>
    <property type="match status" value="1"/>
</dbReference>
<dbReference type="PANTHER" id="PTHR40252:SF2">
    <property type="entry name" value="BLR0328 PROTEIN"/>
    <property type="match status" value="1"/>
</dbReference>
<evidence type="ECO:0000313" key="3">
    <source>
        <dbReference type="EMBL" id="NYG33543.1"/>
    </source>
</evidence>
<dbReference type="SMART" id="SM01204">
    <property type="entry name" value="FIST_C"/>
    <property type="match status" value="1"/>
</dbReference>
<proteinExistence type="predicted"/>
<feature type="domain" description="FIST" evidence="1">
    <location>
        <begin position="24"/>
        <end position="222"/>
    </location>
</feature>
<dbReference type="InterPro" id="IPR019494">
    <property type="entry name" value="FIST_C"/>
</dbReference>
<protein>
    <recommendedName>
        <fullName evidence="5">Histidine kinase</fullName>
    </recommendedName>
</protein>
<dbReference type="Pfam" id="PF08495">
    <property type="entry name" value="FIST"/>
    <property type="match status" value="1"/>
</dbReference>
<dbReference type="InterPro" id="IPR013702">
    <property type="entry name" value="FIST_domain_N"/>
</dbReference>
<evidence type="ECO:0000259" key="1">
    <source>
        <dbReference type="SMART" id="SM00897"/>
    </source>
</evidence>
<keyword evidence="4" id="KW-1185">Reference proteome</keyword>